<comment type="similarity">
    <text evidence="1 5">Belongs to the HisA/HisF family.</text>
</comment>
<evidence type="ECO:0000256" key="3">
    <source>
        <dbReference type="ARBA" id="ARBA00023102"/>
    </source>
</evidence>
<dbReference type="Gene3D" id="3.20.20.70">
    <property type="entry name" value="Aldolase class I"/>
    <property type="match status" value="2"/>
</dbReference>
<keyword evidence="3 5" id="KW-0368">Histidine biosynthesis</keyword>
<evidence type="ECO:0000256" key="1">
    <source>
        <dbReference type="ARBA" id="ARBA00009667"/>
    </source>
</evidence>
<reference evidence="6 7" key="1">
    <citation type="submission" date="2023-08" db="EMBL/GenBank/DDBJ databases">
        <authorList>
            <person name="Roldan D.M."/>
            <person name="Menes R.J."/>
        </authorList>
    </citation>
    <scope>NUCLEOTIDE SEQUENCE [LARGE SCALE GENOMIC DNA]</scope>
    <source>
        <strain evidence="6 7">CCM 2812</strain>
    </source>
</reference>
<organism evidence="6 7">
    <name type="scientific">Leptothrix discophora</name>
    <dbReference type="NCBI Taxonomy" id="89"/>
    <lineage>
        <taxon>Bacteria</taxon>
        <taxon>Pseudomonadati</taxon>
        <taxon>Pseudomonadota</taxon>
        <taxon>Betaproteobacteria</taxon>
        <taxon>Burkholderiales</taxon>
        <taxon>Sphaerotilaceae</taxon>
        <taxon>Leptothrix</taxon>
    </lineage>
</organism>
<evidence type="ECO:0000313" key="7">
    <source>
        <dbReference type="Proteomes" id="UP001235760"/>
    </source>
</evidence>
<comment type="caution">
    <text evidence="6">The sequence shown here is derived from an EMBL/GenBank/DDBJ whole genome shotgun (WGS) entry which is preliminary data.</text>
</comment>
<evidence type="ECO:0000313" key="6">
    <source>
        <dbReference type="EMBL" id="MDP4302748.1"/>
    </source>
</evidence>
<protein>
    <submittedName>
        <fullName evidence="6">HisA/HisF-related TIM barrel protein</fullName>
    </submittedName>
</protein>
<dbReference type="InterPro" id="IPR006062">
    <property type="entry name" value="His_biosynth"/>
</dbReference>
<keyword evidence="2 5" id="KW-0028">Amino-acid biosynthesis</keyword>
<evidence type="ECO:0000256" key="4">
    <source>
        <dbReference type="ARBA" id="ARBA00029440"/>
    </source>
</evidence>
<dbReference type="InterPro" id="IPR013785">
    <property type="entry name" value="Aldolase_TIM"/>
</dbReference>
<dbReference type="Pfam" id="PF00977">
    <property type="entry name" value="His_biosynth"/>
    <property type="match status" value="1"/>
</dbReference>
<keyword evidence="7" id="KW-1185">Reference proteome</keyword>
<comment type="pathway">
    <text evidence="4">Amino-acid biosynthesis.</text>
</comment>
<name>A0ABT9G967_LEPDI</name>
<dbReference type="InterPro" id="IPR011060">
    <property type="entry name" value="RibuloseP-bd_barrel"/>
</dbReference>
<dbReference type="RefSeq" id="WP_305751285.1">
    <property type="nucleotide sequence ID" value="NZ_JAUZEE010000014.1"/>
</dbReference>
<proteinExistence type="inferred from homology"/>
<evidence type="ECO:0000256" key="5">
    <source>
        <dbReference type="RuleBase" id="RU003657"/>
    </source>
</evidence>
<sequence length="246" mass="25816">MPCALIPVLDLLGGQVVRAVRGDRARYQPIRSVLCEGARPEVVGPALLVAADSDRLYVADLDALTGQAVQLDALAGLLWSLRRDRPTARLWLDAGWPDLVALRDTLARLDAIGPGMAEAIDPVLASEALWPGALGALQDDPLAPRALLSLDRRDGHRLDRAGCWDRPASWPAQLIVMTLERVGADAGPDLATLAEVAARAAPGTRLIGAGGVRDQTDLHAAGAAGASAWLVASALHDGRLGRPRSA</sequence>
<dbReference type="Proteomes" id="UP001235760">
    <property type="component" value="Unassembled WGS sequence"/>
</dbReference>
<dbReference type="EMBL" id="JAUZEE010000014">
    <property type="protein sequence ID" value="MDP4302748.1"/>
    <property type="molecule type" value="Genomic_DNA"/>
</dbReference>
<accession>A0ABT9G967</accession>
<dbReference type="SUPFAM" id="SSF51366">
    <property type="entry name" value="Ribulose-phoshate binding barrel"/>
    <property type="match status" value="1"/>
</dbReference>
<evidence type="ECO:0000256" key="2">
    <source>
        <dbReference type="ARBA" id="ARBA00022605"/>
    </source>
</evidence>
<gene>
    <name evidence="6" type="ORF">Q8X39_19090</name>
</gene>